<keyword evidence="3" id="KW-0804">Transcription</keyword>
<keyword evidence="2" id="KW-0238">DNA-binding</keyword>
<dbReference type="InterPro" id="IPR036390">
    <property type="entry name" value="WH_DNA-bd_sf"/>
</dbReference>
<dbReference type="PROSITE" id="PS51077">
    <property type="entry name" value="HTH_ICLR"/>
    <property type="match status" value="1"/>
</dbReference>
<evidence type="ECO:0000256" key="4">
    <source>
        <dbReference type="SAM" id="MobiDB-lite"/>
    </source>
</evidence>
<feature type="domain" description="HTH iclR-type" evidence="5">
    <location>
        <begin position="56"/>
        <end position="118"/>
    </location>
</feature>
<dbReference type="PANTHER" id="PTHR30136:SF35">
    <property type="entry name" value="HTH-TYPE TRANSCRIPTIONAL REGULATOR RV1719"/>
    <property type="match status" value="1"/>
</dbReference>
<dbReference type="PROSITE" id="PS51078">
    <property type="entry name" value="ICLR_ED"/>
    <property type="match status" value="1"/>
</dbReference>
<evidence type="ECO:0000313" key="7">
    <source>
        <dbReference type="EMBL" id="MBM9467383.1"/>
    </source>
</evidence>
<dbReference type="PANTHER" id="PTHR30136">
    <property type="entry name" value="HELIX-TURN-HELIX TRANSCRIPTIONAL REGULATOR, ICLR FAMILY"/>
    <property type="match status" value="1"/>
</dbReference>
<dbReference type="Proteomes" id="UP000663792">
    <property type="component" value="Unassembled WGS sequence"/>
</dbReference>
<accession>A0A938YD31</accession>
<dbReference type="Pfam" id="PF09339">
    <property type="entry name" value="HTH_IclR"/>
    <property type="match status" value="1"/>
</dbReference>
<name>A0A938YD31_9ACTN</name>
<dbReference type="InterPro" id="IPR029016">
    <property type="entry name" value="GAF-like_dom_sf"/>
</dbReference>
<dbReference type="RefSeq" id="WP_205260322.1">
    <property type="nucleotide sequence ID" value="NZ_JAERWK010000010.1"/>
</dbReference>
<dbReference type="EMBL" id="JAERWK010000010">
    <property type="protein sequence ID" value="MBM9467383.1"/>
    <property type="molecule type" value="Genomic_DNA"/>
</dbReference>
<dbReference type="SMART" id="SM00346">
    <property type="entry name" value="HTH_ICLR"/>
    <property type="match status" value="1"/>
</dbReference>
<proteinExistence type="predicted"/>
<sequence>MKPRSGPDPSASDRLRPLDAAARVTDDARGDSGAPPPDPDLVEAVDRDDELRIYSLRAVDRVVDLVEALVQAGAPVSLSTLSSSVNLPKSSTFRYLAALERRGWVRRGDHGTTYQLTAESVLGGLAPPSTPRLDRIVHQARPLLGQLCQANQLAAVLSVLEGAHVRILWLELTPSLRRLELFTTTDRPSPFMRTAAGRALVSQLADSVVHRLAEEVAAATDGTADGTTGWTSGSAPVPSAPDWLAGRALVRDLHRVRGDGFAVVDHVISGVAMRSVAVPVPGTSVALSALGPSGEVPPPRLPALVRVLRRAAVLLARRTGEP</sequence>
<dbReference type="InterPro" id="IPR036388">
    <property type="entry name" value="WH-like_DNA-bd_sf"/>
</dbReference>
<evidence type="ECO:0000256" key="1">
    <source>
        <dbReference type="ARBA" id="ARBA00023015"/>
    </source>
</evidence>
<keyword evidence="8" id="KW-1185">Reference proteome</keyword>
<gene>
    <name evidence="7" type="ORF">JL106_08830</name>
</gene>
<dbReference type="InterPro" id="IPR014757">
    <property type="entry name" value="Tscrpt_reg_IclR_C"/>
</dbReference>
<dbReference type="GO" id="GO:0003700">
    <property type="term" value="F:DNA-binding transcription factor activity"/>
    <property type="evidence" value="ECO:0007669"/>
    <property type="project" value="TreeGrafter"/>
</dbReference>
<dbReference type="InterPro" id="IPR050707">
    <property type="entry name" value="HTH_MetabolicPath_Reg"/>
</dbReference>
<dbReference type="SUPFAM" id="SSF55781">
    <property type="entry name" value="GAF domain-like"/>
    <property type="match status" value="1"/>
</dbReference>
<comment type="caution">
    <text evidence="7">The sequence shown here is derived from an EMBL/GenBank/DDBJ whole genome shotgun (WGS) entry which is preliminary data.</text>
</comment>
<evidence type="ECO:0000313" key="8">
    <source>
        <dbReference type="Proteomes" id="UP000663792"/>
    </source>
</evidence>
<dbReference type="GO" id="GO:0045892">
    <property type="term" value="P:negative regulation of DNA-templated transcription"/>
    <property type="evidence" value="ECO:0007669"/>
    <property type="project" value="TreeGrafter"/>
</dbReference>
<evidence type="ECO:0000256" key="2">
    <source>
        <dbReference type="ARBA" id="ARBA00023125"/>
    </source>
</evidence>
<organism evidence="7 8">
    <name type="scientific">Nakamurella leprariae</name>
    <dbReference type="NCBI Taxonomy" id="2803911"/>
    <lineage>
        <taxon>Bacteria</taxon>
        <taxon>Bacillati</taxon>
        <taxon>Actinomycetota</taxon>
        <taxon>Actinomycetes</taxon>
        <taxon>Nakamurellales</taxon>
        <taxon>Nakamurellaceae</taxon>
        <taxon>Nakamurella</taxon>
    </lineage>
</organism>
<dbReference type="AlphaFoldDB" id="A0A938YD31"/>
<dbReference type="Gene3D" id="1.10.10.10">
    <property type="entry name" value="Winged helix-like DNA-binding domain superfamily/Winged helix DNA-binding domain"/>
    <property type="match status" value="1"/>
</dbReference>
<dbReference type="Gene3D" id="3.30.450.40">
    <property type="match status" value="1"/>
</dbReference>
<evidence type="ECO:0000259" key="6">
    <source>
        <dbReference type="PROSITE" id="PS51078"/>
    </source>
</evidence>
<dbReference type="SUPFAM" id="SSF46785">
    <property type="entry name" value="Winged helix' DNA-binding domain"/>
    <property type="match status" value="1"/>
</dbReference>
<evidence type="ECO:0000256" key="3">
    <source>
        <dbReference type="ARBA" id="ARBA00023163"/>
    </source>
</evidence>
<dbReference type="InterPro" id="IPR005471">
    <property type="entry name" value="Tscrpt_reg_IclR_N"/>
</dbReference>
<feature type="region of interest" description="Disordered" evidence="4">
    <location>
        <begin position="1"/>
        <end position="43"/>
    </location>
</feature>
<feature type="domain" description="IclR-ED" evidence="6">
    <location>
        <begin position="124"/>
        <end position="321"/>
    </location>
</feature>
<evidence type="ECO:0000259" key="5">
    <source>
        <dbReference type="PROSITE" id="PS51077"/>
    </source>
</evidence>
<reference evidence="7" key="1">
    <citation type="submission" date="2021-01" db="EMBL/GenBank/DDBJ databases">
        <title>YIM 132084 draft genome.</title>
        <authorList>
            <person name="An D."/>
        </authorList>
    </citation>
    <scope>NUCLEOTIDE SEQUENCE</scope>
    <source>
        <strain evidence="7">YIM 132084</strain>
    </source>
</reference>
<keyword evidence="1" id="KW-0805">Transcription regulation</keyword>
<protein>
    <submittedName>
        <fullName evidence="7">Helix-turn-helix domain-containing protein</fullName>
    </submittedName>
</protein>
<dbReference type="GO" id="GO:0003677">
    <property type="term" value="F:DNA binding"/>
    <property type="evidence" value="ECO:0007669"/>
    <property type="project" value="UniProtKB-KW"/>
</dbReference>